<proteinExistence type="predicted"/>
<dbReference type="Proteomes" id="UP000232003">
    <property type="component" value="Chromosome"/>
</dbReference>
<keyword evidence="2" id="KW-1185">Reference proteome</keyword>
<name>A0A2K8STS8_9NOSO</name>
<reference evidence="1 2" key="1">
    <citation type="submission" date="2017-11" db="EMBL/GenBank/DDBJ databases">
        <title>Complete genome of a free-living desiccation-tolerant cyanobacterium and its photosynthetic adaptation to extreme terrestrial habitat.</title>
        <authorList>
            <person name="Shang J."/>
        </authorList>
    </citation>
    <scope>NUCLEOTIDE SEQUENCE [LARGE SCALE GENOMIC DNA]</scope>
    <source>
        <strain evidence="1 2">CCNUN1</strain>
    </source>
</reference>
<accession>A0A2K8STS8</accession>
<dbReference type="AlphaFoldDB" id="A0A2K8STS8"/>
<sequence>MIIKGLAKNKLSQIIYSRGAMPCAPTFAKPYERCGFSPLNILYL</sequence>
<evidence type="ECO:0000313" key="1">
    <source>
        <dbReference type="EMBL" id="AUB38195.1"/>
    </source>
</evidence>
<organism evidence="1 2">
    <name type="scientific">Nostoc flagelliforme CCNUN1</name>
    <dbReference type="NCBI Taxonomy" id="2038116"/>
    <lineage>
        <taxon>Bacteria</taxon>
        <taxon>Bacillati</taxon>
        <taxon>Cyanobacteriota</taxon>
        <taxon>Cyanophyceae</taxon>
        <taxon>Nostocales</taxon>
        <taxon>Nostocaceae</taxon>
        <taxon>Nostoc</taxon>
    </lineage>
</organism>
<dbReference type="KEGG" id="nfl:COO91_04160"/>
<gene>
    <name evidence="1" type="ORF">COO91_04160</name>
</gene>
<evidence type="ECO:0000313" key="2">
    <source>
        <dbReference type="Proteomes" id="UP000232003"/>
    </source>
</evidence>
<protein>
    <submittedName>
        <fullName evidence="1">Uncharacterized protein</fullName>
    </submittedName>
</protein>
<dbReference type="EMBL" id="CP024785">
    <property type="protein sequence ID" value="AUB38195.1"/>
    <property type="molecule type" value="Genomic_DNA"/>
</dbReference>